<evidence type="ECO:0000313" key="2">
    <source>
        <dbReference type="EMBL" id="CAF1164515.1"/>
    </source>
</evidence>
<evidence type="ECO:0000313" key="4">
    <source>
        <dbReference type="Proteomes" id="UP000663828"/>
    </source>
</evidence>
<organism evidence="2 4">
    <name type="scientific">Adineta ricciae</name>
    <name type="common">Rotifer</name>
    <dbReference type="NCBI Taxonomy" id="249248"/>
    <lineage>
        <taxon>Eukaryota</taxon>
        <taxon>Metazoa</taxon>
        <taxon>Spiralia</taxon>
        <taxon>Gnathifera</taxon>
        <taxon>Rotifera</taxon>
        <taxon>Eurotatoria</taxon>
        <taxon>Bdelloidea</taxon>
        <taxon>Adinetida</taxon>
        <taxon>Adinetidae</taxon>
        <taxon>Adineta</taxon>
    </lineage>
</organism>
<feature type="compositionally biased region" description="Pro residues" evidence="1">
    <location>
        <begin position="246"/>
        <end position="256"/>
    </location>
</feature>
<keyword evidence="4" id="KW-1185">Reference proteome</keyword>
<reference evidence="2" key="1">
    <citation type="submission" date="2021-02" db="EMBL/GenBank/DDBJ databases">
        <authorList>
            <person name="Nowell W R."/>
        </authorList>
    </citation>
    <scope>NUCLEOTIDE SEQUENCE</scope>
</reference>
<evidence type="ECO:0000313" key="3">
    <source>
        <dbReference type="EMBL" id="CAF1511497.1"/>
    </source>
</evidence>
<dbReference type="AlphaFoldDB" id="A0A814TRT0"/>
<dbReference type="EMBL" id="CAJNOJ010000697">
    <property type="protein sequence ID" value="CAF1511497.1"/>
    <property type="molecule type" value="Genomic_DNA"/>
</dbReference>
<comment type="caution">
    <text evidence="2">The sequence shown here is derived from an EMBL/GenBank/DDBJ whole genome shotgun (WGS) entry which is preliminary data.</text>
</comment>
<name>A0A814TRT0_ADIRI</name>
<protein>
    <recommendedName>
        <fullName evidence="5">GIY-YIG domain-containing protein</fullName>
    </recommendedName>
</protein>
<proteinExistence type="predicted"/>
<dbReference type="EMBL" id="CAJNOR010001562">
    <property type="protein sequence ID" value="CAF1164515.1"/>
    <property type="molecule type" value="Genomic_DNA"/>
</dbReference>
<feature type="region of interest" description="Disordered" evidence="1">
    <location>
        <begin position="240"/>
        <end position="260"/>
    </location>
</feature>
<evidence type="ECO:0008006" key="5">
    <source>
        <dbReference type="Google" id="ProtNLM"/>
    </source>
</evidence>
<dbReference type="Proteomes" id="UP000663828">
    <property type="component" value="Unassembled WGS sequence"/>
</dbReference>
<gene>
    <name evidence="3" type="ORF">EDS130_LOCUS43275</name>
    <name evidence="2" type="ORF">XAT740_LOCUS21673</name>
</gene>
<sequence>MNHYSTVQIIPLTNEILPDMDVHPEVVTRPSINRSSSRYLRLTTAPYVSTTLRGPTDRYRILPAYPTSIFNDQPSLLLPNVPRNKLSEEQLACRTSGHYPLIYTLESSYFDIPSYFRNDYQEYISSLIYKYNIDEPILDYNLARFKQCYDTFIDDYCYHHSCSPEHFELNTKQKNYAVEFYLQMDVDLFFMKTCSYRSATVRSDHEGLYCMDEPEARYGLLPCNKCSLCRQSTCLTLVQSSSSSSSPPPPPPPPPLTTTAVQFGPKQRYRFMNHYETILNCPATCQTRNIIYVLTCSCRTAEYIGETSQRLSDRLWHHRQHFNRIFHEFLIGERNVKLSQSAAKSVETIRKDRMRLYRHATRCPHAMQLFVSYNPIYSCFIPVAVNEAIRQNRTYILPPSMIVHDKIQPTSIGTRNRHHRRATSTTRSDEAARSCMRNLPPSPTGYTFSIRQRIEQFQYFKQQSDIHIKPNQSNNLFNSTIIAVLPTDAVDIVRRFVEALFITHTEANLNIAGRLFNNRQTSDAYKLTTNLSSHAEIQMSMEEQIEDRGNWCHNLLV</sequence>
<accession>A0A814TRT0</accession>
<dbReference type="Proteomes" id="UP000663852">
    <property type="component" value="Unassembled WGS sequence"/>
</dbReference>
<evidence type="ECO:0000256" key="1">
    <source>
        <dbReference type="SAM" id="MobiDB-lite"/>
    </source>
</evidence>
<dbReference type="OrthoDB" id="10080538at2759"/>